<proteinExistence type="predicted"/>
<gene>
    <name evidence="1" type="ORF">F5148DRAFT_1183925</name>
</gene>
<dbReference type="EMBL" id="JAGFNK010000053">
    <property type="protein sequence ID" value="KAI9509922.1"/>
    <property type="molecule type" value="Genomic_DNA"/>
</dbReference>
<dbReference type="Proteomes" id="UP001207468">
    <property type="component" value="Unassembled WGS sequence"/>
</dbReference>
<reference evidence="1" key="1">
    <citation type="submission" date="2021-03" db="EMBL/GenBank/DDBJ databases">
        <title>Evolutionary priming and transition to the ectomycorrhizal habit in an iconic lineage of mushroom-forming fungi: is preadaptation a requirement?</title>
        <authorList>
            <consortium name="DOE Joint Genome Institute"/>
            <person name="Looney B.P."/>
            <person name="Miyauchi S."/>
            <person name="Morin E."/>
            <person name="Drula E."/>
            <person name="Courty P.E."/>
            <person name="Chicoki N."/>
            <person name="Fauchery L."/>
            <person name="Kohler A."/>
            <person name="Kuo A."/>
            <person name="LaButti K."/>
            <person name="Pangilinan J."/>
            <person name="Lipzen A."/>
            <person name="Riley R."/>
            <person name="Andreopoulos W."/>
            <person name="He G."/>
            <person name="Johnson J."/>
            <person name="Barry K.W."/>
            <person name="Grigoriev I.V."/>
            <person name="Nagy L."/>
            <person name="Hibbett D."/>
            <person name="Henrissat B."/>
            <person name="Matheny P.B."/>
            <person name="Labbe J."/>
            <person name="Martin A.F."/>
        </authorList>
    </citation>
    <scope>NUCLEOTIDE SEQUENCE</scope>
    <source>
        <strain evidence="1">BPL698</strain>
    </source>
</reference>
<sequence>MYNSNNLSRRPVLSQALCRYSNCQPPSTKTKVLLFAWFNHHPSAPLLSDISSSAPERGSSKSSSPSCLVEVHAPDAFPAEDVIFVLFGMPANEDSSGNLRINKRPETSANHARTEELGSARRAPFAIKCIYTPISIFPSHHSAPFYQIWHYLSSSSRTRPECSGDHPRQCCCLARL</sequence>
<name>A0ACC0UFQ4_9AGAM</name>
<keyword evidence="2" id="KW-1185">Reference proteome</keyword>
<comment type="caution">
    <text evidence="1">The sequence shown here is derived from an EMBL/GenBank/DDBJ whole genome shotgun (WGS) entry which is preliminary data.</text>
</comment>
<accession>A0ACC0UFQ4</accession>
<evidence type="ECO:0000313" key="2">
    <source>
        <dbReference type="Proteomes" id="UP001207468"/>
    </source>
</evidence>
<organism evidence="1 2">
    <name type="scientific">Russula earlei</name>
    <dbReference type="NCBI Taxonomy" id="71964"/>
    <lineage>
        <taxon>Eukaryota</taxon>
        <taxon>Fungi</taxon>
        <taxon>Dikarya</taxon>
        <taxon>Basidiomycota</taxon>
        <taxon>Agaricomycotina</taxon>
        <taxon>Agaricomycetes</taxon>
        <taxon>Russulales</taxon>
        <taxon>Russulaceae</taxon>
        <taxon>Russula</taxon>
    </lineage>
</organism>
<protein>
    <submittedName>
        <fullName evidence="1">Uncharacterized protein</fullName>
    </submittedName>
</protein>
<evidence type="ECO:0000313" key="1">
    <source>
        <dbReference type="EMBL" id="KAI9509922.1"/>
    </source>
</evidence>